<keyword evidence="2" id="KW-1185">Reference proteome</keyword>
<dbReference type="Proteomes" id="UP001549047">
    <property type="component" value="Unassembled WGS sequence"/>
</dbReference>
<dbReference type="RefSeq" id="WP_354558095.1">
    <property type="nucleotide sequence ID" value="NZ_JBEPMB010000008.1"/>
</dbReference>
<evidence type="ECO:0000313" key="1">
    <source>
        <dbReference type="EMBL" id="MET3615632.1"/>
    </source>
</evidence>
<comment type="caution">
    <text evidence="1">The sequence shown here is derived from an EMBL/GenBank/DDBJ whole genome shotgun (WGS) entry which is preliminary data.</text>
</comment>
<evidence type="ECO:0000313" key="2">
    <source>
        <dbReference type="Proteomes" id="UP001549047"/>
    </source>
</evidence>
<name>A0ABV2J4F0_9HYPH</name>
<dbReference type="InterPro" id="IPR045397">
    <property type="entry name" value="TumE-like"/>
</dbReference>
<dbReference type="Pfam" id="PF20126">
    <property type="entry name" value="TumE"/>
    <property type="match status" value="1"/>
</dbReference>
<gene>
    <name evidence="1" type="ORF">ABID16_003979</name>
</gene>
<protein>
    <submittedName>
        <fullName evidence="1">Uncharacterized protein</fullName>
    </submittedName>
</protein>
<proteinExistence type="predicted"/>
<accession>A0ABV2J4F0</accession>
<organism evidence="1 2">
    <name type="scientific">Rhizobium aquaticum</name>
    <dbReference type="NCBI Taxonomy" id="1549636"/>
    <lineage>
        <taxon>Bacteria</taxon>
        <taxon>Pseudomonadati</taxon>
        <taxon>Pseudomonadota</taxon>
        <taxon>Alphaproteobacteria</taxon>
        <taxon>Hyphomicrobiales</taxon>
        <taxon>Rhizobiaceae</taxon>
        <taxon>Rhizobium/Agrobacterium group</taxon>
        <taxon>Rhizobium</taxon>
    </lineage>
</organism>
<sequence length="94" mass="10907">MKAEKITEHKSVPADGSIIQFVVWKAPKSVPPYAHAFKFRLAYIQDGVRIVGFDNERGKGDHMHLDGEEFPYRFNTVEQLIEDFLSEVEKRRQS</sequence>
<reference evidence="1 2" key="1">
    <citation type="submission" date="2024-06" db="EMBL/GenBank/DDBJ databases">
        <title>Genomic Encyclopedia of Type Strains, Phase IV (KMG-IV): sequencing the most valuable type-strain genomes for metagenomic binning, comparative biology and taxonomic classification.</title>
        <authorList>
            <person name="Goeker M."/>
        </authorList>
    </citation>
    <scope>NUCLEOTIDE SEQUENCE [LARGE SCALE GENOMIC DNA]</scope>
    <source>
        <strain evidence="1 2">DSM 29780</strain>
    </source>
</reference>
<dbReference type="EMBL" id="JBEPMB010000008">
    <property type="protein sequence ID" value="MET3615632.1"/>
    <property type="molecule type" value="Genomic_DNA"/>
</dbReference>